<protein>
    <submittedName>
        <fullName evidence="5">DUF4982 domain-containing protein</fullName>
    </submittedName>
</protein>
<evidence type="ECO:0000259" key="4">
    <source>
        <dbReference type="PROSITE" id="PS50022"/>
    </source>
</evidence>
<organism evidence="5 6">
    <name type="scientific">Paenibacillus phytorum</name>
    <dbReference type="NCBI Taxonomy" id="2654977"/>
    <lineage>
        <taxon>Bacteria</taxon>
        <taxon>Bacillati</taxon>
        <taxon>Bacillota</taxon>
        <taxon>Bacilli</taxon>
        <taxon>Bacillales</taxon>
        <taxon>Paenibacillaceae</taxon>
        <taxon>Paenibacillus</taxon>
    </lineage>
</organism>
<dbReference type="InterPro" id="IPR032311">
    <property type="entry name" value="DUF4982"/>
</dbReference>
<dbReference type="PRINTS" id="PR00132">
    <property type="entry name" value="GLHYDRLASE2"/>
</dbReference>
<dbReference type="Pfam" id="PF02837">
    <property type="entry name" value="Glyco_hydro_2_N"/>
    <property type="match status" value="1"/>
</dbReference>
<dbReference type="InterPro" id="IPR006104">
    <property type="entry name" value="Glyco_hydro_2_N"/>
</dbReference>
<keyword evidence="6" id="KW-1185">Reference proteome</keyword>
<dbReference type="EMBL" id="WHOA01000141">
    <property type="protein sequence ID" value="NOU73848.1"/>
    <property type="molecule type" value="Genomic_DNA"/>
</dbReference>
<dbReference type="Pfam" id="PF18565">
    <property type="entry name" value="Glyco_hydro2_C5"/>
    <property type="match status" value="1"/>
</dbReference>
<dbReference type="InterPro" id="IPR013783">
    <property type="entry name" value="Ig-like_fold"/>
</dbReference>
<name>A0ABX1XZ45_9BACL</name>
<evidence type="ECO:0000313" key="5">
    <source>
        <dbReference type="EMBL" id="NOU73848.1"/>
    </source>
</evidence>
<dbReference type="Proteomes" id="UP000616779">
    <property type="component" value="Unassembled WGS sequence"/>
</dbReference>
<reference evidence="5 6" key="1">
    <citation type="submission" date="2019-10" db="EMBL/GenBank/DDBJ databases">
        <title>Description of Paenibacillus terrestris sp. nov.</title>
        <authorList>
            <person name="Carlier A."/>
            <person name="Qi S."/>
        </authorList>
    </citation>
    <scope>NUCLEOTIDE SEQUENCE [LARGE SCALE GENOMIC DNA]</scope>
    <source>
        <strain evidence="5 6">LMG 31458</strain>
    </source>
</reference>
<dbReference type="InterPro" id="IPR051913">
    <property type="entry name" value="GH2_Domain-Containing"/>
</dbReference>
<accession>A0ABX1XZ45</accession>
<dbReference type="Pfam" id="PF00703">
    <property type="entry name" value="Glyco_hydro_2"/>
    <property type="match status" value="1"/>
</dbReference>
<comment type="similarity">
    <text evidence="1">Belongs to the glycosyl hydrolase 2 family.</text>
</comment>
<dbReference type="InterPro" id="IPR000421">
    <property type="entry name" value="FA58C"/>
</dbReference>
<feature type="domain" description="F5/8 type C" evidence="4">
    <location>
        <begin position="806"/>
        <end position="949"/>
    </location>
</feature>
<dbReference type="InterPro" id="IPR040605">
    <property type="entry name" value="Glyco_hydro2_dom5"/>
</dbReference>
<keyword evidence="2" id="KW-0378">Hydrolase</keyword>
<sequence length="951" mass="107279">MNTIDELGIFQELETKVHRNKLSFNQDWRFFRGDIQGSEEANFDDTAWEIVHLPHTVRVEPAHCSGGLNYLGISWYRRHFYVDKAYNGQKVFVEFEGAKHTADVWINGKHLSTHYGGYLPFTLDITDHVTADGETDHIIVVKLDNSDMPDVPPGKPQGELDFCYYGGLYRNVWLHTTDKLHITDAVYANQQAGGGLFITYSDVSSLKAQVNIQTHICNEYDIPKACSVTHYIVNDNKEVVSKVSSSLHNIDQQKDHTFTQSVTVSEPNLWHPDHPYLYTVYTVVYDSDVVVDAYETKIGIRHIRFDGDGFHINGTLMKLIGANRHQEYVYVGDALSDSLHRRDAIKLREGGFTIIRTGHYPQSPAFMDACDELGLMCIVPTPGWQWFRDNDTFKERSYQDIREMIRYHRNRPSVVLWEPILNETDYSEQYTRTALEVTHAEYPGDQCYAACDNYRVAATHYDVVYGAALRDHQGSFIREWGDHYLEQAGPRHTHLRCSRGTRDFYPGGESGMLQSSKERTDILNNILATKGLSGGALWTGIDTNRGYYDNIAACGALDLYRLPKYSYYLFQSQSEPNLQISGIRTTPMVFIANDWTLASTTDITIYCNCERIRLYLNGRLLGVKKPDASYGSLPHAPFVFEGVEWEPGKLMAEAIVDDVIVATHAVMTPGTPDYLTLSVDDCGIDLKADGSDLIMVHVYVRDANGTVVPDAYNKIAFQLTGPAEIVGDGDSRVGSNPVEAEAGAIGVLIRATKEPGLITLLAESDGLKSATVEIISQPISKPFVPGKSQVPPDRKQEYEVDQIAFFSPPSSRYWEHWTDVAINKPAKASSELPGCSASQATSNIMADRWSERWSAGNNELPQWWKVDLEGFYELDGCKIYWESDNTEYEYQVEVSSDDIHWKAVASQRQTGQEMGMDEFHETGIRYVRIVVSDVSKGLPSFYVVKVFGKEM</sequence>
<dbReference type="InterPro" id="IPR006102">
    <property type="entry name" value="Ig-like_GH2"/>
</dbReference>
<evidence type="ECO:0000256" key="2">
    <source>
        <dbReference type="ARBA" id="ARBA00022801"/>
    </source>
</evidence>
<dbReference type="InterPro" id="IPR006103">
    <property type="entry name" value="Glyco_hydro_2_cat"/>
</dbReference>
<dbReference type="SUPFAM" id="SSF49303">
    <property type="entry name" value="beta-Galactosidase/glucuronidase domain"/>
    <property type="match status" value="1"/>
</dbReference>
<comment type="caution">
    <text evidence="5">The sequence shown here is derived from an EMBL/GenBank/DDBJ whole genome shotgun (WGS) entry which is preliminary data.</text>
</comment>
<dbReference type="SUPFAM" id="SSF51445">
    <property type="entry name" value="(Trans)glycosidases"/>
    <property type="match status" value="1"/>
</dbReference>
<dbReference type="InterPro" id="IPR006101">
    <property type="entry name" value="Glyco_hydro_2"/>
</dbReference>
<dbReference type="Gene3D" id="2.60.40.10">
    <property type="entry name" value="Immunoglobulins"/>
    <property type="match status" value="3"/>
</dbReference>
<gene>
    <name evidence="5" type="ORF">GC098_20990</name>
</gene>
<dbReference type="PANTHER" id="PTHR42732">
    <property type="entry name" value="BETA-GALACTOSIDASE"/>
    <property type="match status" value="1"/>
</dbReference>
<evidence type="ECO:0000313" key="6">
    <source>
        <dbReference type="Proteomes" id="UP000616779"/>
    </source>
</evidence>
<evidence type="ECO:0000256" key="1">
    <source>
        <dbReference type="ARBA" id="ARBA00007401"/>
    </source>
</evidence>
<dbReference type="SUPFAM" id="SSF49785">
    <property type="entry name" value="Galactose-binding domain-like"/>
    <property type="match status" value="2"/>
</dbReference>
<dbReference type="PROSITE" id="PS50022">
    <property type="entry name" value="FA58C_3"/>
    <property type="match status" value="1"/>
</dbReference>
<keyword evidence="3" id="KW-0326">Glycosidase</keyword>
<evidence type="ECO:0000256" key="3">
    <source>
        <dbReference type="ARBA" id="ARBA00023295"/>
    </source>
</evidence>
<dbReference type="Pfam" id="PF02836">
    <property type="entry name" value="Glyco_hydro_2_C"/>
    <property type="match status" value="1"/>
</dbReference>
<dbReference type="PANTHER" id="PTHR42732:SF1">
    <property type="entry name" value="BETA-MANNOSIDASE"/>
    <property type="match status" value="1"/>
</dbReference>
<dbReference type="Gene3D" id="2.60.120.260">
    <property type="entry name" value="Galactose-binding domain-like"/>
    <property type="match status" value="2"/>
</dbReference>
<proteinExistence type="inferred from homology"/>
<dbReference type="InterPro" id="IPR017853">
    <property type="entry name" value="GH"/>
</dbReference>
<dbReference type="Gene3D" id="3.20.20.80">
    <property type="entry name" value="Glycosidases"/>
    <property type="match status" value="1"/>
</dbReference>
<dbReference type="InterPro" id="IPR008979">
    <property type="entry name" value="Galactose-bd-like_sf"/>
</dbReference>
<dbReference type="RefSeq" id="WP_171645257.1">
    <property type="nucleotide sequence ID" value="NZ_WHOA01000141.1"/>
</dbReference>
<dbReference type="InterPro" id="IPR036156">
    <property type="entry name" value="Beta-gal/glucu_dom_sf"/>
</dbReference>
<dbReference type="Pfam" id="PF22633">
    <property type="entry name" value="F5_F8_type_C_2"/>
    <property type="match status" value="1"/>
</dbReference>
<dbReference type="Pfam" id="PF16355">
    <property type="entry name" value="DUF4982"/>
    <property type="match status" value="1"/>
</dbReference>